<sequence length="187" mass="21851">MSDRSRSIDKKSDPYCGLPLRHTFGINFIRFDNITCRNNASISNFGGGFRWKSEYPWCIIEVKMNDKPNVIVRFSTKSNLEVEFATTTNQTIDSCEAFHSKLNNLFIASHPNIYNFIDVLKNIQSEINKIIRRNRQKKIPSNCRKRKLNSKKIIEYNNSERSDEYINYFTMISNHSQNHENLQGSVS</sequence>
<proteinExistence type="predicted"/>
<evidence type="ECO:0000313" key="1">
    <source>
        <dbReference type="EMBL" id="KAE9524137.1"/>
    </source>
</evidence>
<dbReference type="EMBL" id="VYZN01000072">
    <property type="protein sequence ID" value="KAE9524137.1"/>
    <property type="molecule type" value="Genomic_DNA"/>
</dbReference>
<keyword evidence="2" id="KW-1185">Reference proteome</keyword>
<dbReference type="Proteomes" id="UP000475862">
    <property type="component" value="Unassembled WGS sequence"/>
</dbReference>
<name>A0A6G0T2K6_APHGL</name>
<evidence type="ECO:0000313" key="2">
    <source>
        <dbReference type="Proteomes" id="UP000475862"/>
    </source>
</evidence>
<organism evidence="1 2">
    <name type="scientific">Aphis glycines</name>
    <name type="common">Soybean aphid</name>
    <dbReference type="NCBI Taxonomy" id="307491"/>
    <lineage>
        <taxon>Eukaryota</taxon>
        <taxon>Metazoa</taxon>
        <taxon>Ecdysozoa</taxon>
        <taxon>Arthropoda</taxon>
        <taxon>Hexapoda</taxon>
        <taxon>Insecta</taxon>
        <taxon>Pterygota</taxon>
        <taxon>Neoptera</taxon>
        <taxon>Paraneoptera</taxon>
        <taxon>Hemiptera</taxon>
        <taxon>Sternorrhyncha</taxon>
        <taxon>Aphidomorpha</taxon>
        <taxon>Aphidoidea</taxon>
        <taxon>Aphididae</taxon>
        <taxon>Aphidini</taxon>
        <taxon>Aphis</taxon>
        <taxon>Aphis</taxon>
    </lineage>
</organism>
<comment type="caution">
    <text evidence="1">The sequence shown here is derived from an EMBL/GenBank/DDBJ whole genome shotgun (WGS) entry which is preliminary data.</text>
</comment>
<dbReference type="OrthoDB" id="10545367at2759"/>
<protein>
    <submittedName>
        <fullName evidence="1">Uncharacterized protein</fullName>
    </submittedName>
</protein>
<gene>
    <name evidence="1" type="ORF">AGLY_015502</name>
</gene>
<reference evidence="1 2" key="1">
    <citation type="submission" date="2019-08" db="EMBL/GenBank/DDBJ databases">
        <title>The genome of the soybean aphid Biotype 1, its phylome, world population structure and adaptation to the North American continent.</title>
        <authorList>
            <person name="Giordano R."/>
            <person name="Donthu R.K."/>
            <person name="Hernandez A.G."/>
            <person name="Wright C.L."/>
            <person name="Zimin A.V."/>
        </authorList>
    </citation>
    <scope>NUCLEOTIDE SEQUENCE [LARGE SCALE GENOMIC DNA]</scope>
    <source>
        <tissue evidence="1">Whole aphids</tissue>
    </source>
</reference>
<dbReference type="AlphaFoldDB" id="A0A6G0T2K6"/>
<accession>A0A6G0T2K6</accession>